<reference evidence="2 3" key="1">
    <citation type="journal article" date="2012" name="Genet. Mol. Biol.">
        <title>Analysis of 16S rRNA and mxaF genes revealing insights into Methylobacterium niche-specific plant association.</title>
        <authorList>
            <person name="Dourado M.N."/>
            <person name="Andreote F.D."/>
            <person name="Dini-Andreote F."/>
            <person name="Conti R."/>
            <person name="Araujo J.M."/>
            <person name="Araujo W.L."/>
        </authorList>
    </citation>
    <scope>NUCLEOTIDE SEQUENCE [LARGE SCALE GENOMIC DNA]</scope>
    <source>
        <strain evidence="2 3">SR1.6/4</strain>
    </source>
</reference>
<dbReference type="Proteomes" id="UP001349262">
    <property type="component" value="Unassembled WGS sequence"/>
</dbReference>
<proteinExistence type="predicted"/>
<comment type="caution">
    <text evidence="2">The sequence shown here is derived from an EMBL/GenBank/DDBJ whole genome shotgun (WGS) entry which is preliminary data.</text>
</comment>
<dbReference type="Gene3D" id="3.40.630.30">
    <property type="match status" value="1"/>
</dbReference>
<organism evidence="2 3">
    <name type="scientific">Methylobacterium radiotolerans</name>
    <dbReference type="NCBI Taxonomy" id="31998"/>
    <lineage>
        <taxon>Bacteria</taxon>
        <taxon>Pseudomonadati</taxon>
        <taxon>Pseudomonadota</taxon>
        <taxon>Alphaproteobacteria</taxon>
        <taxon>Hyphomicrobiales</taxon>
        <taxon>Methylobacteriaceae</taxon>
        <taxon>Methylobacterium</taxon>
    </lineage>
</organism>
<dbReference type="Pfam" id="PF00583">
    <property type="entry name" value="Acetyltransf_1"/>
    <property type="match status" value="1"/>
</dbReference>
<protein>
    <submittedName>
        <fullName evidence="2">GNAT family N-acetyltransferase</fullName>
    </submittedName>
</protein>
<evidence type="ECO:0000313" key="3">
    <source>
        <dbReference type="Proteomes" id="UP001349262"/>
    </source>
</evidence>
<dbReference type="EMBL" id="MLBY01000002">
    <property type="protein sequence ID" value="MEE7455682.1"/>
    <property type="molecule type" value="Genomic_DNA"/>
</dbReference>
<sequence length="205" mass="22105">MPPSDSPPPSSLHAAPRAVSCRRLWPSDGAAVRAFFLRLDAETRARRFRSAVSDRMAASYAERAMVARGTMFGVYVDGSLRALGEMRPLGAKESGTERSAEVALVVERGFRRAGFGSLLLRRLSEAARNRGIAALRLHCLPYNAPMRRLAARLGADLRVEGGESAGAIRLARATPLSLWREGIEDCLDFGLAAAACSPPPFQRAA</sequence>
<evidence type="ECO:0000259" key="1">
    <source>
        <dbReference type="PROSITE" id="PS51186"/>
    </source>
</evidence>
<feature type="domain" description="N-acetyltransferase" evidence="1">
    <location>
        <begin position="19"/>
        <end position="175"/>
    </location>
</feature>
<dbReference type="InterPro" id="IPR000182">
    <property type="entry name" value="GNAT_dom"/>
</dbReference>
<dbReference type="InterPro" id="IPR016181">
    <property type="entry name" value="Acyl_CoA_acyltransferase"/>
</dbReference>
<name>A0ABU7T568_9HYPH</name>
<accession>A0ABU7T568</accession>
<gene>
    <name evidence="2" type="ORF">MRSR164_02290</name>
</gene>
<evidence type="ECO:0000313" key="2">
    <source>
        <dbReference type="EMBL" id="MEE7455682.1"/>
    </source>
</evidence>
<keyword evidence="3" id="KW-1185">Reference proteome</keyword>
<dbReference type="SUPFAM" id="SSF55729">
    <property type="entry name" value="Acyl-CoA N-acyltransferases (Nat)"/>
    <property type="match status" value="1"/>
</dbReference>
<dbReference type="CDD" id="cd04301">
    <property type="entry name" value="NAT_SF"/>
    <property type="match status" value="1"/>
</dbReference>
<dbReference type="PROSITE" id="PS51186">
    <property type="entry name" value="GNAT"/>
    <property type="match status" value="1"/>
</dbReference>